<reference evidence="2 3" key="1">
    <citation type="submission" date="2021-05" db="EMBL/GenBank/DDBJ databases">
        <authorList>
            <person name="Kumar R."/>
            <person name="Kumar A."/>
            <person name="Mukhia S."/>
        </authorList>
    </citation>
    <scope>NUCLEOTIDE SEQUENCE [LARGE SCALE GENOMIC DNA]</scope>
    <source>
        <strain evidence="2 3">ERMR7:08</strain>
    </source>
</reference>
<dbReference type="EMBL" id="CP075584">
    <property type="protein sequence ID" value="WBM79390.1"/>
    <property type="molecule type" value="Genomic_DNA"/>
</dbReference>
<protein>
    <submittedName>
        <fullName evidence="2">Carboxypeptidase regulatory-like domain-containing protein</fullName>
    </submittedName>
</protein>
<proteinExistence type="predicted"/>
<feature type="compositionally biased region" description="Basic and acidic residues" evidence="1">
    <location>
        <begin position="268"/>
        <end position="285"/>
    </location>
</feature>
<dbReference type="SUPFAM" id="SSF49478">
    <property type="entry name" value="Cna protein B-type domain"/>
    <property type="match status" value="2"/>
</dbReference>
<dbReference type="Gene3D" id="2.60.40.10">
    <property type="entry name" value="Immunoglobulins"/>
    <property type="match status" value="1"/>
</dbReference>
<sequence>MSASAPVGTDGHYSLESLAADSYTVSFNSSDRNFVSEYYDNAADQESATRVTVGAAATVSDINAVLDLGASITGTVTIGTSHAAAARVYVTAYTADNSWSASSQTDDEGHYALVGMRAGSYKLDFDGTTANGVSEWYDNAADIGSAKAVVVAAQATVPNIDVNLEPGGTITGAVTQNIGGVVSAAADVSVSVRSATGNFMNQTITDTDGHYALNGLAAASYTVAFNGGWGSNLLTQYYQNAATASTSTPVVVTAAATVTGIDAGSRNRSGDQRDRDQERGGSENRRRQRPYHGVQRGQFLGRRHANG</sequence>
<gene>
    <name evidence="2" type="ORF">KIV56_13425</name>
</gene>
<dbReference type="RefSeq" id="WP_281533939.1">
    <property type="nucleotide sequence ID" value="NZ_CP075584.1"/>
</dbReference>
<name>A0ABY7NAU5_9MICO</name>
<keyword evidence="3" id="KW-1185">Reference proteome</keyword>
<feature type="region of interest" description="Disordered" evidence="1">
    <location>
        <begin position="262"/>
        <end position="307"/>
    </location>
</feature>
<organism evidence="2 3">
    <name type="scientific">Cryobacterium breve</name>
    <dbReference type="NCBI Taxonomy" id="1259258"/>
    <lineage>
        <taxon>Bacteria</taxon>
        <taxon>Bacillati</taxon>
        <taxon>Actinomycetota</taxon>
        <taxon>Actinomycetes</taxon>
        <taxon>Micrococcales</taxon>
        <taxon>Microbacteriaceae</taxon>
        <taxon>Cryobacterium</taxon>
    </lineage>
</organism>
<evidence type="ECO:0000313" key="2">
    <source>
        <dbReference type="EMBL" id="WBM79390.1"/>
    </source>
</evidence>
<dbReference type="InterPro" id="IPR013783">
    <property type="entry name" value="Ig-like_fold"/>
</dbReference>
<evidence type="ECO:0000256" key="1">
    <source>
        <dbReference type="SAM" id="MobiDB-lite"/>
    </source>
</evidence>
<accession>A0ABY7NAU5</accession>
<evidence type="ECO:0000313" key="3">
    <source>
        <dbReference type="Proteomes" id="UP001212421"/>
    </source>
</evidence>
<dbReference type="Proteomes" id="UP001212421">
    <property type="component" value="Chromosome"/>
</dbReference>